<dbReference type="Proteomes" id="UP000635071">
    <property type="component" value="Unassembled WGS sequence"/>
</dbReference>
<name>A0A916ZJ35_9SPHN</name>
<dbReference type="InterPro" id="IPR050465">
    <property type="entry name" value="UPF0194_transport"/>
</dbReference>
<comment type="caution">
    <text evidence="6">The sequence shown here is derived from an EMBL/GenBank/DDBJ whole genome shotgun (WGS) entry which is preliminary data.</text>
</comment>
<evidence type="ECO:0000256" key="5">
    <source>
        <dbReference type="SAM" id="Phobius"/>
    </source>
</evidence>
<evidence type="ECO:0000256" key="2">
    <source>
        <dbReference type="ARBA" id="ARBA00009477"/>
    </source>
</evidence>
<keyword evidence="3" id="KW-0175">Coiled coil</keyword>
<dbReference type="InterPro" id="IPR006143">
    <property type="entry name" value="RND_pump_MFP"/>
</dbReference>
<feature type="region of interest" description="Disordered" evidence="4">
    <location>
        <begin position="1"/>
        <end position="21"/>
    </location>
</feature>
<dbReference type="EMBL" id="BMJM01000001">
    <property type="protein sequence ID" value="GGE00399.1"/>
    <property type="molecule type" value="Genomic_DNA"/>
</dbReference>
<dbReference type="AlphaFoldDB" id="A0A916ZJ35"/>
<evidence type="ECO:0000256" key="1">
    <source>
        <dbReference type="ARBA" id="ARBA00004196"/>
    </source>
</evidence>
<reference evidence="6" key="2">
    <citation type="submission" date="2020-09" db="EMBL/GenBank/DDBJ databases">
        <authorList>
            <person name="Sun Q."/>
            <person name="Zhou Y."/>
        </authorList>
    </citation>
    <scope>NUCLEOTIDE SEQUENCE</scope>
    <source>
        <strain evidence="6">CGMCC 1.15519</strain>
    </source>
</reference>
<dbReference type="Gene3D" id="2.40.50.100">
    <property type="match status" value="1"/>
</dbReference>
<comment type="similarity">
    <text evidence="2">Belongs to the membrane fusion protein (MFP) (TC 8.A.1) family.</text>
</comment>
<accession>A0A916ZJ35</accession>
<keyword evidence="5" id="KW-0472">Membrane</keyword>
<dbReference type="GO" id="GO:0022857">
    <property type="term" value="F:transmembrane transporter activity"/>
    <property type="evidence" value="ECO:0007669"/>
    <property type="project" value="InterPro"/>
</dbReference>
<comment type="subcellular location">
    <subcellularLocation>
        <location evidence="1">Cell envelope</location>
    </subcellularLocation>
</comment>
<sequence>MQVVQLDRHDGGPASGGAMDRPVEKRRLDRRLLIAIVMGLSALVGVLWWQFAPRVGSQSITADRATISEVTSGVFEDFLPLRAQVKPLVTVYLDAVEGGRIEQLFAEDGASVVKGQLLARLSNAELQLSTLARQTEVEQQLNNMRSQEFTLEQSRMANRRGIIEAELELAKAQRQHDVQAPLAARGFVAGRVFRDSEDNLKAQRARTSLLKDAAAAEERLQASQLRQLRAASASLQSSLGIARGSLDALNLRAPVAGQLSAFSIEIGQSMEPGARLGQIDSPGRNKLTAAVDEFYLGRIEPGQAATITVGGKEHLLKVARILPQVTGGQFRIDLVFVGAEPQGLQRGQTLQARLKLGDPERAKLLPNGSFYNDTGGNWVFVVDPDGTSAERRPVRLGRRNSDFIEVLDGLDTGEKVLTSPYTGLVDKTALTIAPKEND</sequence>
<keyword evidence="5" id="KW-0812">Transmembrane</keyword>
<dbReference type="Gene3D" id="1.10.287.470">
    <property type="entry name" value="Helix hairpin bin"/>
    <property type="match status" value="1"/>
</dbReference>
<gene>
    <name evidence="6" type="ORF">GCM10011529_03280</name>
</gene>
<feature type="transmembrane region" description="Helical" evidence="5">
    <location>
        <begin position="32"/>
        <end position="51"/>
    </location>
</feature>
<evidence type="ECO:0000256" key="4">
    <source>
        <dbReference type="SAM" id="MobiDB-lite"/>
    </source>
</evidence>
<protein>
    <submittedName>
        <fullName evidence="6">ABC transporter permease</fullName>
    </submittedName>
</protein>
<reference evidence="6" key="1">
    <citation type="journal article" date="2014" name="Int. J. Syst. Evol. Microbiol.">
        <title>Complete genome sequence of Corynebacterium casei LMG S-19264T (=DSM 44701T), isolated from a smear-ripened cheese.</title>
        <authorList>
            <consortium name="US DOE Joint Genome Institute (JGI-PGF)"/>
            <person name="Walter F."/>
            <person name="Albersmeier A."/>
            <person name="Kalinowski J."/>
            <person name="Ruckert C."/>
        </authorList>
    </citation>
    <scope>NUCLEOTIDE SEQUENCE</scope>
    <source>
        <strain evidence="6">CGMCC 1.15519</strain>
    </source>
</reference>
<dbReference type="PANTHER" id="PTHR32347:SF23">
    <property type="entry name" value="BLL5650 PROTEIN"/>
    <property type="match status" value="1"/>
</dbReference>
<dbReference type="GO" id="GO:0030313">
    <property type="term" value="C:cell envelope"/>
    <property type="evidence" value="ECO:0007669"/>
    <property type="project" value="UniProtKB-SubCell"/>
</dbReference>
<dbReference type="NCBIfam" id="TIGR01730">
    <property type="entry name" value="RND_mfp"/>
    <property type="match status" value="1"/>
</dbReference>
<keyword evidence="5" id="KW-1133">Transmembrane helix</keyword>
<evidence type="ECO:0000256" key="3">
    <source>
        <dbReference type="ARBA" id="ARBA00023054"/>
    </source>
</evidence>
<evidence type="ECO:0000313" key="6">
    <source>
        <dbReference type="EMBL" id="GGE00399.1"/>
    </source>
</evidence>
<proteinExistence type="inferred from homology"/>
<dbReference type="GO" id="GO:0016020">
    <property type="term" value="C:membrane"/>
    <property type="evidence" value="ECO:0007669"/>
    <property type="project" value="InterPro"/>
</dbReference>
<feature type="compositionally biased region" description="Basic and acidic residues" evidence="4">
    <location>
        <begin position="1"/>
        <end position="11"/>
    </location>
</feature>
<organism evidence="6 7">
    <name type="scientific">Sandarakinorhabdus glacialis</name>
    <dbReference type="NCBI Taxonomy" id="1614636"/>
    <lineage>
        <taxon>Bacteria</taxon>
        <taxon>Pseudomonadati</taxon>
        <taxon>Pseudomonadota</taxon>
        <taxon>Alphaproteobacteria</taxon>
        <taxon>Sphingomonadales</taxon>
        <taxon>Sphingosinicellaceae</taxon>
        <taxon>Sandarakinorhabdus</taxon>
    </lineage>
</organism>
<dbReference type="RefSeq" id="WP_243450500.1">
    <property type="nucleotide sequence ID" value="NZ_BMJM01000001.1"/>
</dbReference>
<dbReference type="Gene3D" id="2.40.420.20">
    <property type="match status" value="1"/>
</dbReference>
<evidence type="ECO:0000313" key="7">
    <source>
        <dbReference type="Proteomes" id="UP000635071"/>
    </source>
</evidence>
<keyword evidence="7" id="KW-1185">Reference proteome</keyword>
<dbReference type="PANTHER" id="PTHR32347">
    <property type="entry name" value="EFFLUX SYSTEM COMPONENT YKNX-RELATED"/>
    <property type="match status" value="1"/>
</dbReference>